<evidence type="ECO:0000313" key="3">
    <source>
        <dbReference type="EMBL" id="QHT97878.1"/>
    </source>
</evidence>
<dbReference type="EMBL" id="MN740283">
    <property type="protein sequence ID" value="QHT97878.1"/>
    <property type="molecule type" value="Genomic_DNA"/>
</dbReference>
<name>A0A6C0IX55_9ZZZZ</name>
<evidence type="ECO:0000259" key="2">
    <source>
        <dbReference type="PROSITE" id="PS51462"/>
    </source>
</evidence>
<dbReference type="AlphaFoldDB" id="A0A6C0IX55"/>
<dbReference type="Gene3D" id="3.90.79.10">
    <property type="entry name" value="Nucleoside Triphosphate Pyrophosphohydrolase"/>
    <property type="match status" value="1"/>
</dbReference>
<dbReference type="InterPro" id="IPR015797">
    <property type="entry name" value="NUDIX_hydrolase-like_dom_sf"/>
</dbReference>
<sequence length="384" mass="43915">MMKTSPFHFRGDASPASLSHAPSPSHYRSIPGEDSLLLDPSIGICVRWSPSIEGFFKFVSKFREVTNSSLGGTRKSRYSYTDPTIASVLSVGPEDNPSSLPQRISLSNFKLSPPITSYGCIYRCLCDGRPYYLLIKRKESLSYIDLIHGNYRESQLYFMLQELSIPERERLLSHDFSQLWFDLHLKAPEGDGYEYGRETFLRILPYLQALFEEVPPIDPLGRNLWLFPKGRVNWKETESAQMSPSQPLLVPESPIECALREFKEETNGIDLTLMKAELVFPGPVIERYLGSNSKNYQTNYFVYQSEGALPDIQQFERVDTGIRMVSTGEVDEIKWVPYDELELYLRPERVDLIRFIEENLPSVPSRIAADHWTSPADIPDFGSD</sequence>
<accession>A0A6C0IX55</accession>
<feature type="compositionally biased region" description="Low complexity" evidence="1">
    <location>
        <begin position="13"/>
        <end position="26"/>
    </location>
</feature>
<organism evidence="3">
    <name type="scientific">viral metagenome</name>
    <dbReference type="NCBI Taxonomy" id="1070528"/>
    <lineage>
        <taxon>unclassified sequences</taxon>
        <taxon>metagenomes</taxon>
        <taxon>organismal metagenomes</taxon>
    </lineage>
</organism>
<evidence type="ECO:0000256" key="1">
    <source>
        <dbReference type="SAM" id="MobiDB-lite"/>
    </source>
</evidence>
<reference evidence="3" key="1">
    <citation type="journal article" date="2020" name="Nature">
        <title>Giant virus diversity and host interactions through global metagenomics.</title>
        <authorList>
            <person name="Schulz F."/>
            <person name="Roux S."/>
            <person name="Paez-Espino D."/>
            <person name="Jungbluth S."/>
            <person name="Walsh D.A."/>
            <person name="Denef V.J."/>
            <person name="McMahon K.D."/>
            <person name="Konstantinidis K.T."/>
            <person name="Eloe-Fadrosh E.A."/>
            <person name="Kyrpides N.C."/>
            <person name="Woyke T."/>
        </authorList>
    </citation>
    <scope>NUCLEOTIDE SEQUENCE</scope>
    <source>
        <strain evidence="3">GVMAG-M-3300025572-1</strain>
    </source>
</reference>
<dbReference type="InterPro" id="IPR000086">
    <property type="entry name" value="NUDIX_hydrolase_dom"/>
</dbReference>
<dbReference type="PROSITE" id="PS51462">
    <property type="entry name" value="NUDIX"/>
    <property type="match status" value="1"/>
</dbReference>
<dbReference type="Pfam" id="PF00293">
    <property type="entry name" value="NUDIX"/>
    <property type="match status" value="1"/>
</dbReference>
<proteinExistence type="predicted"/>
<dbReference type="CDD" id="cd02883">
    <property type="entry name" value="NUDIX_Hydrolase"/>
    <property type="match status" value="1"/>
</dbReference>
<feature type="region of interest" description="Disordered" evidence="1">
    <location>
        <begin position="1"/>
        <end position="26"/>
    </location>
</feature>
<feature type="domain" description="Nudix hydrolase" evidence="2">
    <location>
        <begin position="113"/>
        <end position="357"/>
    </location>
</feature>
<dbReference type="SUPFAM" id="SSF55811">
    <property type="entry name" value="Nudix"/>
    <property type="match status" value="1"/>
</dbReference>
<protein>
    <recommendedName>
        <fullName evidence="2">Nudix hydrolase domain-containing protein</fullName>
    </recommendedName>
</protein>